<accession>A0A2V3UJU3</accession>
<name>A0A2V3UJU3_9HYPH</name>
<dbReference type="CDD" id="cd03224">
    <property type="entry name" value="ABC_TM1139_LivF_branched"/>
    <property type="match status" value="1"/>
</dbReference>
<evidence type="ECO:0000259" key="6">
    <source>
        <dbReference type="PROSITE" id="PS50893"/>
    </source>
</evidence>
<keyword evidence="8" id="KW-1185">Reference proteome</keyword>
<dbReference type="GO" id="GO:0016887">
    <property type="term" value="F:ATP hydrolysis activity"/>
    <property type="evidence" value="ECO:0007669"/>
    <property type="project" value="InterPro"/>
</dbReference>
<sequence length="242" mass="25790">MIRPLLVTRNLRASYRRGLPIVHDISVDVAPGELVTLVGPNGAGKSTFMKALAGLVMIEGGTIQFDDQDITGRSTYAIIAAGVGFVPQTGNVFASLSIEDNLIAGGHTLSKALLRERLARAFERFPALANHRRSAANVLSGGQRQMLAVARALMTEPRLIMLDEPTAGLAPKVVQEVLADLRALADSGVAVLMVEQNAKAALRISDRGYVLVEGRNHTTGTARDLLDDAAIAEAFLGFRRAP</sequence>
<dbReference type="InterPro" id="IPR017871">
    <property type="entry name" value="ABC_transporter-like_CS"/>
</dbReference>
<evidence type="ECO:0000256" key="1">
    <source>
        <dbReference type="ARBA" id="ARBA00005417"/>
    </source>
</evidence>
<organism evidence="7 8">
    <name type="scientific">Chelatococcus asaccharovorans</name>
    <dbReference type="NCBI Taxonomy" id="28210"/>
    <lineage>
        <taxon>Bacteria</taxon>
        <taxon>Pseudomonadati</taxon>
        <taxon>Pseudomonadota</taxon>
        <taxon>Alphaproteobacteria</taxon>
        <taxon>Hyphomicrobiales</taxon>
        <taxon>Chelatococcaceae</taxon>
        <taxon>Chelatococcus</taxon>
    </lineage>
</organism>
<dbReference type="GO" id="GO:0015658">
    <property type="term" value="F:branched-chain amino acid transmembrane transporter activity"/>
    <property type="evidence" value="ECO:0007669"/>
    <property type="project" value="TreeGrafter"/>
</dbReference>
<dbReference type="AlphaFoldDB" id="A0A2V3UJU3"/>
<evidence type="ECO:0000256" key="3">
    <source>
        <dbReference type="ARBA" id="ARBA00022741"/>
    </source>
</evidence>
<evidence type="ECO:0000256" key="2">
    <source>
        <dbReference type="ARBA" id="ARBA00022448"/>
    </source>
</evidence>
<comment type="caution">
    <text evidence="7">The sequence shown here is derived from an EMBL/GenBank/DDBJ whole genome shotgun (WGS) entry which is preliminary data.</text>
</comment>
<keyword evidence="5" id="KW-0029">Amino-acid transport</keyword>
<dbReference type="OrthoDB" id="9806149at2"/>
<dbReference type="PANTHER" id="PTHR43820">
    <property type="entry name" value="HIGH-AFFINITY BRANCHED-CHAIN AMINO ACID TRANSPORT ATP-BINDING PROTEIN LIVF"/>
    <property type="match status" value="1"/>
</dbReference>
<dbReference type="PROSITE" id="PS00211">
    <property type="entry name" value="ABC_TRANSPORTER_1"/>
    <property type="match status" value="1"/>
</dbReference>
<evidence type="ECO:0000256" key="5">
    <source>
        <dbReference type="ARBA" id="ARBA00022970"/>
    </source>
</evidence>
<feature type="domain" description="ABC transporter" evidence="6">
    <location>
        <begin position="6"/>
        <end position="238"/>
    </location>
</feature>
<protein>
    <submittedName>
        <fullName evidence="7">Amino acid/amide ABC transporter ATP-binding protein 2 (HAAT family)</fullName>
    </submittedName>
</protein>
<keyword evidence="4 7" id="KW-0067">ATP-binding</keyword>
<dbReference type="Pfam" id="PF00005">
    <property type="entry name" value="ABC_tran"/>
    <property type="match status" value="1"/>
</dbReference>
<comment type="similarity">
    <text evidence="1">Belongs to the ABC transporter superfamily.</text>
</comment>
<dbReference type="InterPro" id="IPR003439">
    <property type="entry name" value="ABC_transporter-like_ATP-bd"/>
</dbReference>
<dbReference type="Proteomes" id="UP000248021">
    <property type="component" value="Unassembled WGS sequence"/>
</dbReference>
<evidence type="ECO:0000256" key="4">
    <source>
        <dbReference type="ARBA" id="ARBA00022840"/>
    </source>
</evidence>
<gene>
    <name evidence="7" type="ORF">C7450_101801</name>
</gene>
<dbReference type="EMBL" id="QJJK01000001">
    <property type="protein sequence ID" value="PXW65040.1"/>
    <property type="molecule type" value="Genomic_DNA"/>
</dbReference>
<dbReference type="InterPro" id="IPR027417">
    <property type="entry name" value="P-loop_NTPase"/>
</dbReference>
<evidence type="ECO:0000313" key="8">
    <source>
        <dbReference type="Proteomes" id="UP000248021"/>
    </source>
</evidence>
<proteinExistence type="inferred from homology"/>
<dbReference type="GO" id="GO:0005524">
    <property type="term" value="F:ATP binding"/>
    <property type="evidence" value="ECO:0007669"/>
    <property type="project" value="UniProtKB-KW"/>
</dbReference>
<dbReference type="PROSITE" id="PS50893">
    <property type="entry name" value="ABC_TRANSPORTER_2"/>
    <property type="match status" value="1"/>
</dbReference>
<dbReference type="GO" id="GO:0015807">
    <property type="term" value="P:L-amino acid transport"/>
    <property type="evidence" value="ECO:0007669"/>
    <property type="project" value="TreeGrafter"/>
</dbReference>
<evidence type="ECO:0000313" key="7">
    <source>
        <dbReference type="EMBL" id="PXW65040.1"/>
    </source>
</evidence>
<keyword evidence="2" id="KW-0813">Transport</keyword>
<keyword evidence="3" id="KW-0547">Nucleotide-binding</keyword>
<dbReference type="SMART" id="SM00382">
    <property type="entry name" value="AAA"/>
    <property type="match status" value="1"/>
</dbReference>
<dbReference type="RefSeq" id="WP_110373047.1">
    <property type="nucleotide sequence ID" value="NZ_JAHBRY010000001.1"/>
</dbReference>
<dbReference type="InterPro" id="IPR052156">
    <property type="entry name" value="BCAA_Transport_ATP-bd_LivF"/>
</dbReference>
<dbReference type="SUPFAM" id="SSF52540">
    <property type="entry name" value="P-loop containing nucleoside triphosphate hydrolases"/>
    <property type="match status" value="1"/>
</dbReference>
<dbReference type="PANTHER" id="PTHR43820:SF7">
    <property type="entry name" value="BRANCHED-CHAIN AMINO ACID TRANSPORT ATP-BINDING PROTEIN LIVF-RELATED"/>
    <property type="match status" value="1"/>
</dbReference>
<reference evidence="7 8" key="1">
    <citation type="submission" date="2018-05" db="EMBL/GenBank/DDBJ databases">
        <title>Genomic Encyclopedia of Type Strains, Phase IV (KMG-IV): sequencing the most valuable type-strain genomes for metagenomic binning, comparative biology and taxonomic classification.</title>
        <authorList>
            <person name="Goeker M."/>
        </authorList>
    </citation>
    <scope>NUCLEOTIDE SEQUENCE [LARGE SCALE GENOMIC DNA]</scope>
    <source>
        <strain evidence="7 8">DSM 6462</strain>
    </source>
</reference>
<dbReference type="InterPro" id="IPR003593">
    <property type="entry name" value="AAA+_ATPase"/>
</dbReference>
<dbReference type="Gene3D" id="3.40.50.300">
    <property type="entry name" value="P-loop containing nucleotide triphosphate hydrolases"/>
    <property type="match status" value="1"/>
</dbReference>